<keyword evidence="5" id="KW-0732">Signal</keyword>
<accession>A0ABS6BC39</accession>
<keyword evidence="6" id="KW-0378">Hydrolase</keyword>
<evidence type="ECO:0000256" key="5">
    <source>
        <dbReference type="ARBA" id="ARBA00022729"/>
    </source>
</evidence>
<dbReference type="InterPro" id="IPR029058">
    <property type="entry name" value="AB_hydrolase_fold"/>
</dbReference>
<gene>
    <name evidence="10" type="ORF">KO481_40845</name>
</gene>
<protein>
    <recommendedName>
        <fullName evidence="12">Polyhydroxybutyrate depolymerase</fullName>
    </recommendedName>
</protein>
<keyword evidence="4" id="KW-0858">Xylan degradation</keyword>
<comment type="caution">
    <text evidence="10">The sequence shown here is derived from an EMBL/GenBank/DDBJ whole genome shotgun (WGS) entry which is preliminary data.</text>
</comment>
<dbReference type="RefSeq" id="WP_215923932.1">
    <property type="nucleotide sequence ID" value="NZ_JAHKNI010000026.1"/>
</dbReference>
<dbReference type="EMBL" id="JAHKNI010000026">
    <property type="protein sequence ID" value="MBU3067850.1"/>
    <property type="molecule type" value="Genomic_DNA"/>
</dbReference>
<dbReference type="PANTHER" id="PTHR38050">
    <property type="match status" value="1"/>
</dbReference>
<dbReference type="SUPFAM" id="SSF53474">
    <property type="entry name" value="alpha/beta-Hydrolases"/>
    <property type="match status" value="1"/>
</dbReference>
<dbReference type="InterPro" id="IPR043595">
    <property type="entry name" value="FaeB/C/D"/>
</dbReference>
<comment type="similarity">
    <text evidence="2">Belongs to the faeC family.</text>
</comment>
<proteinExistence type="inferred from homology"/>
<evidence type="ECO:0000256" key="6">
    <source>
        <dbReference type="ARBA" id="ARBA00022801"/>
    </source>
</evidence>
<dbReference type="Gene3D" id="3.40.50.1820">
    <property type="entry name" value="alpha/beta hydrolase"/>
    <property type="match status" value="1"/>
</dbReference>
<sequence>MAVYSSPAPASAANCTMEPTHGTVTRFIGDRMYALNVPPGLKGPAPLMISLHGTGDTAAGMEAETGWSSYAAAHHFIVAYPQGIALDQTWHFERGSVDVAFLTGLVRNVESTWCIDARRVYAEGWSNGGIMAQRLACDAADVFTAVAGWESSDAIDPNPATFSLGTPCVPGRPISVGIFQGRLDPISSPIVGAINTQSWISRDNCPRKAVTSTSTMSTDLFGAFTTPGPCADATGLVWRLEFNTAHEWPTGPIGEDLRGQIWSFLSSYSLP</sequence>
<evidence type="ECO:0000256" key="1">
    <source>
        <dbReference type="ARBA" id="ARBA00004613"/>
    </source>
</evidence>
<dbReference type="Proteomes" id="UP000733379">
    <property type="component" value="Unassembled WGS sequence"/>
</dbReference>
<dbReference type="PANTHER" id="PTHR38050:SF1">
    <property type="entry name" value="FERULOYL ESTERASE C"/>
    <property type="match status" value="1"/>
</dbReference>
<keyword evidence="3" id="KW-0964">Secreted</keyword>
<evidence type="ECO:0000256" key="7">
    <source>
        <dbReference type="ARBA" id="ARBA00023277"/>
    </source>
</evidence>
<evidence type="ECO:0000313" key="11">
    <source>
        <dbReference type="Proteomes" id="UP000733379"/>
    </source>
</evidence>
<dbReference type="Pfam" id="PF10503">
    <property type="entry name" value="Esterase_PHB"/>
    <property type="match status" value="1"/>
</dbReference>
<evidence type="ECO:0000256" key="8">
    <source>
        <dbReference type="ARBA" id="ARBA00023326"/>
    </source>
</evidence>
<comment type="function">
    <text evidence="9">Involved in degradation of plant cell walls. Hydrolyzes the feruloyl-arabinose ester bond in arabinoxylans, and the feruloyl-galactose ester bond in pectin. Active against paranitrophenyl-acetate, methyl ferulate and wheat arabinoxylan.</text>
</comment>
<keyword evidence="8" id="KW-0624">Polysaccharide degradation</keyword>
<comment type="subcellular location">
    <subcellularLocation>
        <location evidence="1">Secreted</location>
    </subcellularLocation>
</comment>
<evidence type="ECO:0000256" key="3">
    <source>
        <dbReference type="ARBA" id="ARBA00022525"/>
    </source>
</evidence>
<keyword evidence="11" id="KW-1185">Reference proteome</keyword>
<organism evidence="10 11">
    <name type="scientific">Nocardia albiluteola</name>
    <dbReference type="NCBI Taxonomy" id="2842303"/>
    <lineage>
        <taxon>Bacteria</taxon>
        <taxon>Bacillati</taxon>
        <taxon>Actinomycetota</taxon>
        <taxon>Actinomycetes</taxon>
        <taxon>Mycobacteriales</taxon>
        <taxon>Nocardiaceae</taxon>
        <taxon>Nocardia</taxon>
    </lineage>
</organism>
<evidence type="ECO:0000256" key="9">
    <source>
        <dbReference type="ARBA" id="ARBA00025250"/>
    </source>
</evidence>
<evidence type="ECO:0008006" key="12">
    <source>
        <dbReference type="Google" id="ProtNLM"/>
    </source>
</evidence>
<evidence type="ECO:0000256" key="2">
    <source>
        <dbReference type="ARBA" id="ARBA00010278"/>
    </source>
</evidence>
<dbReference type="InterPro" id="IPR010126">
    <property type="entry name" value="Esterase_phb"/>
</dbReference>
<keyword evidence="7" id="KW-0119">Carbohydrate metabolism</keyword>
<evidence type="ECO:0000313" key="10">
    <source>
        <dbReference type="EMBL" id="MBU3067850.1"/>
    </source>
</evidence>
<name>A0ABS6BC39_9NOCA</name>
<reference evidence="10 11" key="1">
    <citation type="submission" date="2021-06" db="EMBL/GenBank/DDBJ databases">
        <title>Actinomycetes sequencing.</title>
        <authorList>
            <person name="Shan Q."/>
        </authorList>
    </citation>
    <scope>NUCLEOTIDE SEQUENCE [LARGE SCALE GENOMIC DNA]</scope>
    <source>
        <strain evidence="10 11">NEAU-G5</strain>
    </source>
</reference>
<evidence type="ECO:0000256" key="4">
    <source>
        <dbReference type="ARBA" id="ARBA00022651"/>
    </source>
</evidence>